<accession>A0ABR3AB76</accession>
<dbReference type="InterPro" id="IPR031100">
    <property type="entry name" value="LOG_fam"/>
</dbReference>
<evidence type="ECO:0000313" key="1">
    <source>
        <dbReference type="EMBL" id="KAL0070594.1"/>
    </source>
</evidence>
<sequence length="440" mass="47882">MTQNSEQAVAVYCGSSTGNRIAYVGAAESLGKALAKAQRPLVYGGGTQGLMGAVSRSVLAEGGKVTGITLRPFMENGGEGDKAPEKAIHPERKYEISKSEPETVKRFTSSGFSITDLLISFQIVVDSLHARKLLMSTRSCGFVTLPGGFGTYDEVFEATTWTQIGIQTKPIVVINVLGFYDSLKQQIKAAIEAGFVEPHNESLVVFVDGPEDMDQHETFDWGLAALAIGTALAKSDRRLVYGGGNKGLMGAVSRAVVAGGGRVTGIIPVAMVAAGGEQEKVEQPALDEKSALVELEPDDEKFQTILVPSMHTRKVEMARRSCGFIGLPGGYGTFEEVCEAITWTQLGIHDKPVVLINVLGFYEPFRQLIEKSVESGFIQEYNESLVVFVDCPREAKRNTKPSIGVQQPWMRWTTGIQLDAEYQKVCSIGRRRRMEGRMML</sequence>
<protein>
    <recommendedName>
        <fullName evidence="3">Cytokinin riboside 5'-monophosphate phosphoribohydrolase</fullName>
    </recommendedName>
</protein>
<reference evidence="1 2" key="1">
    <citation type="submission" date="2024-05" db="EMBL/GenBank/DDBJ databases">
        <title>A draft genome resource for the thread blight pathogen Marasmius tenuissimus strain MS-2.</title>
        <authorList>
            <person name="Yulfo-Soto G.E."/>
            <person name="Baruah I.K."/>
            <person name="Amoako-Attah I."/>
            <person name="Bukari Y."/>
            <person name="Meinhardt L.W."/>
            <person name="Bailey B.A."/>
            <person name="Cohen S.P."/>
        </authorList>
    </citation>
    <scope>NUCLEOTIDE SEQUENCE [LARGE SCALE GENOMIC DNA]</scope>
    <source>
        <strain evidence="1 2">MS-2</strain>
    </source>
</reference>
<evidence type="ECO:0008006" key="3">
    <source>
        <dbReference type="Google" id="ProtNLM"/>
    </source>
</evidence>
<dbReference type="EMBL" id="JBBXMP010000006">
    <property type="protein sequence ID" value="KAL0070594.1"/>
    <property type="molecule type" value="Genomic_DNA"/>
</dbReference>
<gene>
    <name evidence="1" type="ORF">AAF712_002434</name>
</gene>
<proteinExistence type="predicted"/>
<dbReference type="PANTHER" id="PTHR31223">
    <property type="entry name" value="LOG FAMILY PROTEIN YJL055W"/>
    <property type="match status" value="1"/>
</dbReference>
<organism evidence="1 2">
    <name type="scientific">Marasmius tenuissimus</name>
    <dbReference type="NCBI Taxonomy" id="585030"/>
    <lineage>
        <taxon>Eukaryota</taxon>
        <taxon>Fungi</taxon>
        <taxon>Dikarya</taxon>
        <taxon>Basidiomycota</taxon>
        <taxon>Agaricomycotina</taxon>
        <taxon>Agaricomycetes</taxon>
        <taxon>Agaricomycetidae</taxon>
        <taxon>Agaricales</taxon>
        <taxon>Marasmiineae</taxon>
        <taxon>Marasmiaceae</taxon>
        <taxon>Marasmius</taxon>
    </lineage>
</organism>
<dbReference type="SUPFAM" id="SSF102405">
    <property type="entry name" value="MCP/YpsA-like"/>
    <property type="match status" value="2"/>
</dbReference>
<keyword evidence="2" id="KW-1185">Reference proteome</keyword>
<dbReference type="PANTHER" id="PTHR31223:SF70">
    <property type="entry name" value="LOG FAMILY PROTEIN YJL055W"/>
    <property type="match status" value="1"/>
</dbReference>
<comment type="caution">
    <text evidence="1">The sequence shown here is derived from an EMBL/GenBank/DDBJ whole genome shotgun (WGS) entry which is preliminary data.</text>
</comment>
<dbReference type="Proteomes" id="UP001437256">
    <property type="component" value="Unassembled WGS sequence"/>
</dbReference>
<dbReference type="Pfam" id="PF03641">
    <property type="entry name" value="Lysine_decarbox"/>
    <property type="match status" value="2"/>
</dbReference>
<dbReference type="NCBIfam" id="TIGR00730">
    <property type="entry name" value="Rossman fold protein, TIGR00730 family"/>
    <property type="match status" value="2"/>
</dbReference>
<dbReference type="InterPro" id="IPR005269">
    <property type="entry name" value="LOG"/>
</dbReference>
<evidence type="ECO:0000313" key="2">
    <source>
        <dbReference type="Proteomes" id="UP001437256"/>
    </source>
</evidence>
<dbReference type="Gene3D" id="3.40.50.450">
    <property type="match status" value="2"/>
</dbReference>
<name>A0ABR3AB76_9AGAR</name>